<evidence type="ECO:0000313" key="2">
    <source>
        <dbReference type="EMBL" id="REH56162.1"/>
    </source>
</evidence>
<dbReference type="InterPro" id="IPR032871">
    <property type="entry name" value="AHH_dom_containing"/>
</dbReference>
<feature type="signal peptide" evidence="1">
    <location>
        <begin position="1"/>
        <end position="22"/>
    </location>
</feature>
<dbReference type="RefSeq" id="WP_115899494.1">
    <property type="nucleotide sequence ID" value="NZ_QUNS01000001.1"/>
</dbReference>
<name>A0A3E0IBW3_9FLAO</name>
<sequence>MKRIYIQFLLLLTVVFSISLQAQTLPTVNNDEFLMNSGGTYSDLQPALAGSCSGCELPDLDIRDNSPNWSSSFDAAVANESLIRSAAKKKAREWYERQKGVIENFLENKYHKQFSSFNEAKDYAFSEFEVKNKTINVDPIVSTKNSDRIRRALKKKVHIKGLKALKIREAEIKAGNTNKPLYPDFEVNGTPLKNLKSTAAVTTAYNNLLNQFVDNTWKEFEGRHIMKILGLPFNNKVLKTKNNYYGSLGTWDKLDFMQFTIHYESIINRPAPIPWSEREIKLFNKYLDKANTVTATYVENYINANKESEMSLFHPNYWKIIWKRDYKGNPFSTKAAKNKHQQLKRKELSRLISSTTMNATFTIDYLVSLLKITDKDQLQWLNDHPSKGDEFVKEISEAKQKDADMPPPIPGELSFPPDHHQQLAQWDIRTELKNGAIIGGLVRELKLTDANQKKWLYEHKTEANNFIGFANKHRINDKITDKAKAYINGQVELEAATQKIPWKSSTGILENNPNLKFTHVYHDFGKSISFYKLTDGSVIASSSYEKVLTSAGDLIDKDRSNIGGCQNCRFYYIKLSENDAWAEMLFNPNNLADELKTLFALAGKEIGKNLGRYVLPVEDIKILIDGKDFDGQQVARWKGATFLLLTVVPGSKGLKIAGRIAVNAARWGKIIVVNGKRIKYSHKLVNGIVDFGTYQSKKFRKVLGIADDLTKQAHHVLSRNLRTHRAIQKAAKSKTNPFHIDEFLNGIPVDKWRNQPNHHLYDRRIRELLDAIPSGLSPEDTFSRLELIIKNVKEVIKNNPNTHLNDLIF</sequence>
<dbReference type="AlphaFoldDB" id="A0A3E0IBW3"/>
<dbReference type="OrthoDB" id="1375493at2"/>
<keyword evidence="1" id="KW-0732">Signal</keyword>
<accession>A0A3E0IBW3</accession>
<gene>
    <name evidence="2" type="ORF">C7448_101195</name>
</gene>
<keyword evidence="3" id="KW-1185">Reference proteome</keyword>
<dbReference type="Proteomes" id="UP000256884">
    <property type="component" value="Unassembled WGS sequence"/>
</dbReference>
<evidence type="ECO:0000256" key="1">
    <source>
        <dbReference type="SAM" id="SignalP"/>
    </source>
</evidence>
<organism evidence="2 3">
    <name type="scientific">Tenacibaculum gallaicum</name>
    <dbReference type="NCBI Taxonomy" id="561505"/>
    <lineage>
        <taxon>Bacteria</taxon>
        <taxon>Pseudomonadati</taxon>
        <taxon>Bacteroidota</taxon>
        <taxon>Flavobacteriia</taxon>
        <taxon>Flavobacteriales</taxon>
        <taxon>Flavobacteriaceae</taxon>
        <taxon>Tenacibaculum</taxon>
    </lineage>
</organism>
<dbReference type="EMBL" id="QUNS01000001">
    <property type="protein sequence ID" value="REH56162.1"/>
    <property type="molecule type" value="Genomic_DNA"/>
</dbReference>
<feature type="chain" id="PRO_5017705290" evidence="1">
    <location>
        <begin position="23"/>
        <end position="809"/>
    </location>
</feature>
<protein>
    <submittedName>
        <fullName evidence="2">HNH/ENDO VII superfamily nuclease</fullName>
    </submittedName>
</protein>
<dbReference type="Pfam" id="PF14412">
    <property type="entry name" value="AHH"/>
    <property type="match status" value="1"/>
</dbReference>
<evidence type="ECO:0000313" key="3">
    <source>
        <dbReference type="Proteomes" id="UP000256884"/>
    </source>
</evidence>
<reference evidence="2 3" key="1">
    <citation type="submission" date="2018-08" db="EMBL/GenBank/DDBJ databases">
        <title>Genomic Encyclopedia of Type Strains, Phase IV (KMG-IV): sequencing the most valuable type-strain genomes for metagenomic binning, comparative biology and taxonomic classification.</title>
        <authorList>
            <person name="Goeker M."/>
        </authorList>
    </citation>
    <scope>NUCLEOTIDE SEQUENCE [LARGE SCALE GENOMIC DNA]</scope>
    <source>
        <strain evidence="2 3">DSM 18841</strain>
    </source>
</reference>
<comment type="caution">
    <text evidence="2">The sequence shown here is derived from an EMBL/GenBank/DDBJ whole genome shotgun (WGS) entry which is preliminary data.</text>
</comment>
<proteinExistence type="predicted"/>